<protein>
    <submittedName>
        <fullName evidence="1">Uncharacterized protein</fullName>
    </submittedName>
</protein>
<sequence length="279" mass="31456">MPMNHDQDRPSKRWYKLCFIPTIDDSSDDSDTESVVIARRTSTHTSSWEQEQPSPPPSPPNLESQINLLSPPLPLPPPPPPPLLPTLPSLPQLVLQRRSFQPLTSPSPTATTQDRPDNDKTEFLQIPDSVMNAIHMVRITELNLIDELSQCPICMDEFELGDEACQLPCNHTFKFECMLRWLNNSESCPVCRLQLNGFERQGSSYNIGDDDDDDSLDLEPQIQPQVINSLEDHIQFSPHSQVIDDGAGDNSDEAEYDSACDDLNDIWFGNYQSSHSLQI</sequence>
<gene>
    <name evidence="1" type="ORF">MILVUS5_LOCUS16804</name>
</gene>
<proteinExistence type="predicted"/>
<dbReference type="Proteomes" id="UP001177021">
    <property type="component" value="Unassembled WGS sequence"/>
</dbReference>
<organism evidence="1 2">
    <name type="scientific">Trifolium pratense</name>
    <name type="common">Red clover</name>
    <dbReference type="NCBI Taxonomy" id="57577"/>
    <lineage>
        <taxon>Eukaryota</taxon>
        <taxon>Viridiplantae</taxon>
        <taxon>Streptophyta</taxon>
        <taxon>Embryophyta</taxon>
        <taxon>Tracheophyta</taxon>
        <taxon>Spermatophyta</taxon>
        <taxon>Magnoliopsida</taxon>
        <taxon>eudicotyledons</taxon>
        <taxon>Gunneridae</taxon>
        <taxon>Pentapetalae</taxon>
        <taxon>rosids</taxon>
        <taxon>fabids</taxon>
        <taxon>Fabales</taxon>
        <taxon>Fabaceae</taxon>
        <taxon>Papilionoideae</taxon>
        <taxon>50 kb inversion clade</taxon>
        <taxon>NPAAA clade</taxon>
        <taxon>Hologalegina</taxon>
        <taxon>IRL clade</taxon>
        <taxon>Trifolieae</taxon>
        <taxon>Trifolium</taxon>
    </lineage>
</organism>
<name>A0ACB0JTP8_TRIPR</name>
<accession>A0ACB0JTP8</accession>
<evidence type="ECO:0000313" key="1">
    <source>
        <dbReference type="EMBL" id="CAJ2648465.1"/>
    </source>
</evidence>
<dbReference type="EMBL" id="CASHSV030000109">
    <property type="protein sequence ID" value="CAJ2648465.1"/>
    <property type="molecule type" value="Genomic_DNA"/>
</dbReference>
<comment type="caution">
    <text evidence="1">The sequence shown here is derived from an EMBL/GenBank/DDBJ whole genome shotgun (WGS) entry which is preliminary data.</text>
</comment>
<evidence type="ECO:0000313" key="2">
    <source>
        <dbReference type="Proteomes" id="UP001177021"/>
    </source>
</evidence>
<reference evidence="1" key="1">
    <citation type="submission" date="2023-10" db="EMBL/GenBank/DDBJ databases">
        <authorList>
            <person name="Rodriguez Cubillos JULIANA M."/>
            <person name="De Vega J."/>
        </authorList>
    </citation>
    <scope>NUCLEOTIDE SEQUENCE</scope>
</reference>
<keyword evidence="2" id="KW-1185">Reference proteome</keyword>